<dbReference type="InterPro" id="IPR012337">
    <property type="entry name" value="RNaseH-like_sf"/>
</dbReference>
<evidence type="ECO:0000256" key="1">
    <source>
        <dbReference type="PROSITE-ProRule" id="PRU00047"/>
    </source>
</evidence>
<dbReference type="GO" id="GO:0008270">
    <property type="term" value="F:zinc ion binding"/>
    <property type="evidence" value="ECO:0007669"/>
    <property type="project" value="UniProtKB-KW"/>
</dbReference>
<name>A0A6L2JGG3_TANCI</name>
<keyword evidence="1" id="KW-0479">Metal-binding</keyword>
<dbReference type="GO" id="GO:0003964">
    <property type="term" value="F:RNA-directed DNA polymerase activity"/>
    <property type="evidence" value="ECO:0007669"/>
    <property type="project" value="UniProtKB-KW"/>
</dbReference>
<dbReference type="InterPro" id="IPR032567">
    <property type="entry name" value="RTL1-rel"/>
</dbReference>
<dbReference type="SUPFAM" id="SSF56672">
    <property type="entry name" value="DNA/RNA polymerases"/>
    <property type="match status" value="2"/>
</dbReference>
<keyword evidence="1" id="KW-0863">Zinc-finger</keyword>
<feature type="compositionally biased region" description="Basic and acidic residues" evidence="2">
    <location>
        <begin position="319"/>
        <end position="333"/>
    </location>
</feature>
<dbReference type="InterPro" id="IPR001878">
    <property type="entry name" value="Znf_CCHC"/>
</dbReference>
<feature type="domain" description="CCHC-type" evidence="3">
    <location>
        <begin position="429"/>
        <end position="442"/>
    </location>
</feature>
<feature type="compositionally biased region" description="Basic and acidic residues" evidence="2">
    <location>
        <begin position="749"/>
        <end position="760"/>
    </location>
</feature>
<dbReference type="PROSITE" id="PS50158">
    <property type="entry name" value="ZF_CCHC"/>
    <property type="match status" value="2"/>
</dbReference>
<evidence type="ECO:0000256" key="2">
    <source>
        <dbReference type="SAM" id="MobiDB-lite"/>
    </source>
</evidence>
<reference evidence="4" key="1">
    <citation type="journal article" date="2019" name="Sci. Rep.">
        <title>Draft genome of Tanacetum cinerariifolium, the natural source of mosquito coil.</title>
        <authorList>
            <person name="Yamashiro T."/>
            <person name="Shiraishi A."/>
            <person name="Satake H."/>
            <person name="Nakayama K."/>
        </authorList>
    </citation>
    <scope>NUCLEOTIDE SEQUENCE</scope>
</reference>
<dbReference type="GO" id="GO:0003676">
    <property type="term" value="F:nucleic acid binding"/>
    <property type="evidence" value="ECO:0007669"/>
    <property type="project" value="InterPro"/>
</dbReference>
<organism evidence="4">
    <name type="scientific">Tanacetum cinerariifolium</name>
    <name type="common">Dalmatian daisy</name>
    <name type="synonym">Chrysanthemum cinerariifolium</name>
    <dbReference type="NCBI Taxonomy" id="118510"/>
    <lineage>
        <taxon>Eukaryota</taxon>
        <taxon>Viridiplantae</taxon>
        <taxon>Streptophyta</taxon>
        <taxon>Embryophyta</taxon>
        <taxon>Tracheophyta</taxon>
        <taxon>Spermatophyta</taxon>
        <taxon>Magnoliopsida</taxon>
        <taxon>eudicotyledons</taxon>
        <taxon>Gunneridae</taxon>
        <taxon>Pentapetalae</taxon>
        <taxon>asterids</taxon>
        <taxon>campanulids</taxon>
        <taxon>Asterales</taxon>
        <taxon>Asteraceae</taxon>
        <taxon>Asteroideae</taxon>
        <taxon>Anthemideae</taxon>
        <taxon>Anthemidinae</taxon>
        <taxon>Tanacetum</taxon>
    </lineage>
</organism>
<evidence type="ECO:0000313" key="4">
    <source>
        <dbReference type="EMBL" id="GEU36026.1"/>
    </source>
</evidence>
<dbReference type="InterPro" id="IPR043502">
    <property type="entry name" value="DNA/RNA_pol_sf"/>
</dbReference>
<keyword evidence="1" id="KW-0862">Zinc</keyword>
<keyword evidence="4" id="KW-0695">RNA-directed DNA polymerase</keyword>
<feature type="region of interest" description="Disordered" evidence="2">
    <location>
        <begin position="30"/>
        <end position="135"/>
    </location>
</feature>
<dbReference type="Gene3D" id="4.10.60.10">
    <property type="entry name" value="Zinc finger, CCHC-type"/>
    <property type="match status" value="2"/>
</dbReference>
<feature type="region of interest" description="Disordered" evidence="2">
    <location>
        <begin position="746"/>
        <end position="791"/>
    </location>
</feature>
<keyword evidence="4" id="KW-0548">Nucleotidyltransferase</keyword>
<comment type="caution">
    <text evidence="4">The sequence shown here is derived from an EMBL/GenBank/DDBJ whole genome shotgun (WGS) entry which is preliminary data.</text>
</comment>
<feature type="compositionally biased region" description="Basic residues" evidence="2">
    <location>
        <begin position="780"/>
        <end position="789"/>
    </location>
</feature>
<protein>
    <submittedName>
        <fullName evidence="4">Reverse transcriptase domain-containing protein</fullName>
    </submittedName>
</protein>
<dbReference type="PANTHER" id="PTHR15503:SF42">
    <property type="entry name" value="ZINC FINGER, CCHC-TYPE, RETROTRANSPOSON GAG DOMAIN, ASPARTIC PEPTIDASE DOMAIN PROTEIN-RELATED"/>
    <property type="match status" value="1"/>
</dbReference>
<proteinExistence type="predicted"/>
<accession>A0A6L2JGG3</accession>
<dbReference type="SUPFAM" id="SSF53098">
    <property type="entry name" value="Ribonuclease H-like"/>
    <property type="match status" value="1"/>
</dbReference>
<feature type="compositionally biased region" description="Basic and acidic residues" evidence="2">
    <location>
        <begin position="46"/>
        <end position="62"/>
    </location>
</feature>
<evidence type="ECO:0000259" key="3">
    <source>
        <dbReference type="PROSITE" id="PS50158"/>
    </source>
</evidence>
<feature type="region of interest" description="Disordered" evidence="2">
    <location>
        <begin position="319"/>
        <end position="363"/>
    </location>
</feature>
<dbReference type="InterPro" id="IPR041588">
    <property type="entry name" value="Integrase_H2C2"/>
</dbReference>
<feature type="domain" description="CCHC-type" evidence="3">
    <location>
        <begin position="828"/>
        <end position="841"/>
    </location>
</feature>
<dbReference type="AlphaFoldDB" id="A0A6L2JGG3"/>
<feature type="compositionally biased region" description="Acidic residues" evidence="2">
    <location>
        <begin position="88"/>
        <end position="126"/>
    </location>
</feature>
<dbReference type="Gene3D" id="1.10.340.70">
    <property type="match status" value="1"/>
</dbReference>
<dbReference type="PANTHER" id="PTHR15503">
    <property type="entry name" value="LDOC1 RELATED"/>
    <property type="match status" value="1"/>
</dbReference>
<dbReference type="InterPro" id="IPR036397">
    <property type="entry name" value="RNaseH_sf"/>
</dbReference>
<dbReference type="Gene3D" id="3.10.10.10">
    <property type="entry name" value="HIV Type 1 Reverse Transcriptase, subunit A, domain 1"/>
    <property type="match status" value="2"/>
</dbReference>
<dbReference type="Pfam" id="PF17921">
    <property type="entry name" value="Integrase_H2C2"/>
    <property type="match status" value="1"/>
</dbReference>
<sequence>MANLPPPDHVAILPEDKLIHPKPAPIILHHAPAQPEGYVGDDDLEDDKKEDPGEKLKEDEPILKPNNINGFALHMNPQPEGNSNGWLIEDDDDELEEDMVGDDDKDEMEVDENDEENGGNDDEGEADFGGNFHVGDSSSTGTLLAGNSWVHAPGPMGCNLESVHRGVKRLDRIPEVLRFYKEPSEPSIHPASAPCPGDPYAIVRDAAIATRDDDGDDTAAPKGMSAASIQKLVVDKVAQALEADRATINNPNVVGGSGSNDGQGGAPPVQECTFAGFMKCGPTQFHGNEGVVELCRWFEKNESVFKISECAERSKKIQDKAERIAKSNKRKWESNNNQSGNNNRNNYRDNTCHHQHNNRRQGNAKAITTAPAEQGGYAGNKTFCNRYKKHHTGYCMIVCNNYGRTVHMARDYIGKTVATGANAQPILMCYRCAEKGHMRNRCLKRNNPQGGNAIGRAYAMREVKQNPVLNVVTGTFLLNNRYARVHIPVKNEVFVVKGNEGVSRLKVISCIKARKYMEKGSHMFLAHVTEKEPKKKRLKDVLVIRDFPELFPDDLLGLLPPQQVEFKIELMPGVAPVARAPYQLAPSEMKELVEQLQDLSEKGFIRSSPEEDIPITAFRTRYGHYEFQVSCDKVAEPLEAHRATINNPNVVGRSGSNGGQGGAPPIQECTFASFMKCSPTQFHGNEGVVELCCWFEKYESVFRISECDERSKGNEGVVELCCWFEKYESVFRISECDERSKKIQNKAKRIAESNKRKWERNNNQSGNNNNRNYYRDNTRHHQHNNRRRGNAMAMTTVPAEQGGTGHMARDCKGKTVATGANARPILTCYRCGEKGHTRNLCLKRNNPQGGNAIGRAYAMREVEQNPGPNIVTELGIFNIVIGMDWLVERDVVIVYDKKEVHIPVKNDVLVVKGNEGMFRLKVISFIKARKYVEKTSPPRQMEFRIELVPGAAPVARAPYRLAPSEMKELVEQLQDLSEKGFIRPSSALPEGSKDFVVYCDASLKGFRAVLMQQEKRWWIELLSDYDCEICYHPDKMYQDLKKLYWWTNMKAEIDIYVSKCLTCAKVKAEHQKPSDRDSKFALKFWWSLQRALGTQLDMITTYHPHTDGQSERTIQMLEDMLRACVIEFGESVEIMDREVKQLKQSHILIVKVHWNSRRGPKFTWEREDSSRENIRIFS</sequence>
<dbReference type="EMBL" id="BKCJ010000760">
    <property type="protein sequence ID" value="GEU36026.1"/>
    <property type="molecule type" value="Genomic_DNA"/>
</dbReference>
<dbReference type="Gene3D" id="3.30.420.10">
    <property type="entry name" value="Ribonuclease H-like superfamily/Ribonuclease H"/>
    <property type="match status" value="1"/>
</dbReference>
<feature type="compositionally biased region" description="Low complexity" evidence="2">
    <location>
        <begin position="761"/>
        <end position="772"/>
    </location>
</feature>
<dbReference type="SMART" id="SM00343">
    <property type="entry name" value="ZnF_C2HC"/>
    <property type="match status" value="3"/>
</dbReference>
<feature type="compositionally biased region" description="Low complexity" evidence="2">
    <location>
        <begin position="335"/>
        <end position="345"/>
    </location>
</feature>
<gene>
    <name evidence="4" type="ORF">Tci_008004</name>
</gene>
<keyword evidence="4" id="KW-0808">Transferase</keyword>